<dbReference type="AlphaFoldDB" id="A0A8R1IIQ9"/>
<protein>
    <recommendedName>
        <fullName evidence="3">MADF domain-containing protein</fullName>
    </recommendedName>
</protein>
<sequence length="171" mass="19688">MEDEFAIVEKEELLVGPKKGRKKKPTATSGYESYEKEDMIFFISLVEQARSLWDSKNKCYHRSEIRPSSFDSIEEEFKSFMPRGKIHEPEPEKNKNGCANRRVCMVINDYLSKLSELEAVKAEARIIDLVDKMSNSSTSFNRAEIPSPMTSTHNYPSSFDVPFHFDDFDGV</sequence>
<evidence type="ECO:0000313" key="2">
    <source>
        <dbReference type="Proteomes" id="UP000005237"/>
    </source>
</evidence>
<dbReference type="Proteomes" id="UP000005237">
    <property type="component" value="Unassembled WGS sequence"/>
</dbReference>
<reference evidence="1" key="2">
    <citation type="submission" date="2022-06" db="UniProtKB">
        <authorList>
            <consortium name="EnsemblMetazoa"/>
        </authorList>
    </citation>
    <scope>IDENTIFICATION</scope>
    <source>
        <strain evidence="1">DF5081</strain>
    </source>
</reference>
<accession>A0A8R1IIQ9</accession>
<proteinExistence type="predicted"/>
<keyword evidence="2" id="KW-1185">Reference proteome</keyword>
<evidence type="ECO:0008006" key="3">
    <source>
        <dbReference type="Google" id="ProtNLM"/>
    </source>
</evidence>
<organism evidence="1 2">
    <name type="scientific">Caenorhabditis japonica</name>
    <dbReference type="NCBI Taxonomy" id="281687"/>
    <lineage>
        <taxon>Eukaryota</taxon>
        <taxon>Metazoa</taxon>
        <taxon>Ecdysozoa</taxon>
        <taxon>Nematoda</taxon>
        <taxon>Chromadorea</taxon>
        <taxon>Rhabditida</taxon>
        <taxon>Rhabditina</taxon>
        <taxon>Rhabditomorpha</taxon>
        <taxon>Rhabditoidea</taxon>
        <taxon>Rhabditidae</taxon>
        <taxon>Peloderinae</taxon>
        <taxon>Caenorhabditis</taxon>
    </lineage>
</organism>
<reference evidence="2" key="1">
    <citation type="submission" date="2010-08" db="EMBL/GenBank/DDBJ databases">
        <authorList>
            <consortium name="Caenorhabditis japonica Sequencing Consortium"/>
            <person name="Wilson R.K."/>
        </authorList>
    </citation>
    <scope>NUCLEOTIDE SEQUENCE [LARGE SCALE GENOMIC DNA]</scope>
    <source>
        <strain evidence="2">DF5081</strain>
    </source>
</reference>
<name>A0A8R1IIQ9_CAEJA</name>
<dbReference type="EnsemblMetazoa" id="CJA37124.1">
    <property type="protein sequence ID" value="CJA37124.1"/>
    <property type="gene ID" value="WBGene00212971"/>
</dbReference>
<evidence type="ECO:0000313" key="1">
    <source>
        <dbReference type="EnsemblMetazoa" id="CJA37124.1"/>
    </source>
</evidence>